<proteinExistence type="predicted"/>
<dbReference type="Pfam" id="PF22693">
    <property type="entry name" value="MACPF_1"/>
    <property type="match status" value="1"/>
</dbReference>
<dbReference type="Proteomes" id="UP000789901">
    <property type="component" value="Unassembled WGS sequence"/>
</dbReference>
<keyword evidence="3" id="KW-1185">Reference proteome</keyword>
<accession>A0ABM8VX56</accession>
<comment type="caution">
    <text evidence="2">The sequence shown here is derived from an EMBL/GenBank/DDBJ whole genome shotgun (WGS) entry which is preliminary data.</text>
</comment>
<name>A0ABM8VX56_GIGMA</name>
<dbReference type="InterPro" id="IPR054586">
    <property type="entry name" value="MACPF_1_fungal"/>
</dbReference>
<gene>
    <name evidence="2" type="ORF">GMARGA_LOCUS670</name>
</gene>
<protein>
    <submittedName>
        <fullName evidence="2">13818_t:CDS:1</fullName>
    </submittedName>
</protein>
<evidence type="ECO:0000313" key="2">
    <source>
        <dbReference type="EMBL" id="CAG8468722.1"/>
    </source>
</evidence>
<feature type="domain" description="MACPF-like" evidence="1">
    <location>
        <begin position="330"/>
        <end position="530"/>
    </location>
</feature>
<reference evidence="2 3" key="1">
    <citation type="submission" date="2021-06" db="EMBL/GenBank/DDBJ databases">
        <authorList>
            <person name="Kallberg Y."/>
            <person name="Tangrot J."/>
            <person name="Rosling A."/>
        </authorList>
    </citation>
    <scope>NUCLEOTIDE SEQUENCE [LARGE SCALE GENOMIC DNA]</scope>
    <source>
        <strain evidence="2 3">120-4 pot B 10/14</strain>
    </source>
</reference>
<evidence type="ECO:0000313" key="3">
    <source>
        <dbReference type="Proteomes" id="UP000789901"/>
    </source>
</evidence>
<organism evidence="2 3">
    <name type="scientific">Gigaspora margarita</name>
    <dbReference type="NCBI Taxonomy" id="4874"/>
    <lineage>
        <taxon>Eukaryota</taxon>
        <taxon>Fungi</taxon>
        <taxon>Fungi incertae sedis</taxon>
        <taxon>Mucoromycota</taxon>
        <taxon>Glomeromycotina</taxon>
        <taxon>Glomeromycetes</taxon>
        <taxon>Diversisporales</taxon>
        <taxon>Gigasporaceae</taxon>
        <taxon>Gigaspora</taxon>
    </lineage>
</organism>
<evidence type="ECO:0000259" key="1">
    <source>
        <dbReference type="Pfam" id="PF22693"/>
    </source>
</evidence>
<sequence>MVKDKEFTFEIDGKSFIKWFRPDTKLKDVRKKLAEGRDDWEAEKFLFKQNEERICHEDEIHYKLEKIQVRKSDKCVIYIENLMKKVKAHVDDKVFTLSLDPNDKLEKIRLTLLGKFAKLFNKEVINFNFRWEGGRVVDECEEITNNLEEILINDNELRISILQESEITIYSNHSGNFEPSIYILHKGMKLTEIRKKLENTWKEQCHFYMCPDCCFLNQEKSRIFKTDEDKLILSQILLIDKNGKNVLNICREHDGNDYDLVKLMNKCGYGFITKNGSVEQAEYRAFTIVETPDQHVFQDKYEQNSFKCKNEFHELCERNFIKFGNATCILPWVSIFFGINREISLKKLEEYEKFTEYSYVKIRRVSINISKNNISVSREFIDEVKKALEETAQDKKVENLKKIVEKYGYFYANSVYFGGVIIKKEEEKKSSNERTKNKELGITAEISSQIIKVGAGSTSKTGQNIKTATGNTESGCTIKGGDFSKFNFDKFDDREDWINSLKDPKTWDIIEYHHIGSIFSLLEEDLQKKVLEALGKRILKAEVDEIKYQTDKERHIYELAEKLSDIPNIQDCQIFTTIMKEKIDKHIFSTCVSYDGSSDKPIIIINRAPSKKRPKRKCIPVRIGWIVVGYPTDTFDFDLSNQIVIESKKCEMKQYTINNDDFPHLNNLQFIKKYALATCVLDNLETLQENASISAMSSSISNTNRFNARDLKLVVGSYFSRPPNSACLFAYCSESCKKQLSRKDAQNDSFLQDLKLFICVIYIKEKFYEQFFYEDNVKWKHMGIRKNSRTLYSETDQIDTNDRPTFINHLFDKAISDDDCHGIINVAPNHLQYRILNKHSFGEDGSDISCFRIPPENEFRNIY</sequence>
<dbReference type="EMBL" id="CAJVQB010000120">
    <property type="protein sequence ID" value="CAG8468722.1"/>
    <property type="molecule type" value="Genomic_DNA"/>
</dbReference>